<dbReference type="Pfam" id="PF02371">
    <property type="entry name" value="Transposase_20"/>
    <property type="match status" value="1"/>
</dbReference>
<dbReference type="Proteomes" id="UP000720595">
    <property type="component" value="Unassembled WGS sequence"/>
</dbReference>
<dbReference type="EMBL" id="JAFBDH010000007">
    <property type="protein sequence ID" value="MBM7550766.1"/>
    <property type="molecule type" value="Genomic_DNA"/>
</dbReference>
<proteinExistence type="predicted"/>
<sequence>MTEICDINKFDTPSQLQSFADLDPATHQSGKFVAKDVSMVKRA</sequence>
<comment type="caution">
    <text evidence="2">The sequence shown here is derived from an EMBL/GenBank/DDBJ whole genome shotgun (WGS) entry which is preliminary data.</text>
</comment>
<evidence type="ECO:0000259" key="1">
    <source>
        <dbReference type="Pfam" id="PF02371"/>
    </source>
</evidence>
<gene>
    <name evidence="2" type="ORF">JOD41_001508</name>
</gene>
<keyword evidence="3" id="KW-1185">Reference proteome</keyword>
<accession>A0ABS2MLE5</accession>
<organism evidence="2 3">
    <name type="scientific">Peptoniphilus gorbachii</name>
    <dbReference type="NCBI Taxonomy" id="411567"/>
    <lineage>
        <taxon>Bacteria</taxon>
        <taxon>Bacillati</taxon>
        <taxon>Bacillota</taxon>
        <taxon>Tissierellia</taxon>
        <taxon>Tissierellales</taxon>
        <taxon>Peptoniphilaceae</taxon>
        <taxon>Peptoniphilus</taxon>
    </lineage>
</organism>
<name>A0ABS2MLE5_9FIRM</name>
<evidence type="ECO:0000313" key="3">
    <source>
        <dbReference type="Proteomes" id="UP000720595"/>
    </source>
</evidence>
<dbReference type="InterPro" id="IPR003346">
    <property type="entry name" value="Transposase_20"/>
</dbReference>
<feature type="domain" description="Transposase IS116/IS110/IS902 C-terminal" evidence="1">
    <location>
        <begin position="2"/>
        <end position="41"/>
    </location>
</feature>
<evidence type="ECO:0000313" key="2">
    <source>
        <dbReference type="EMBL" id="MBM7550766.1"/>
    </source>
</evidence>
<protein>
    <recommendedName>
        <fullName evidence="1">Transposase IS116/IS110/IS902 C-terminal domain-containing protein</fullName>
    </recommendedName>
</protein>
<reference evidence="2 3" key="1">
    <citation type="submission" date="2021-01" db="EMBL/GenBank/DDBJ databases">
        <title>Genomic Encyclopedia of Type Strains, Phase IV (KMG-IV): sequencing the most valuable type-strain genomes for metagenomic binning, comparative biology and taxonomic classification.</title>
        <authorList>
            <person name="Goeker M."/>
        </authorList>
    </citation>
    <scope>NUCLEOTIDE SEQUENCE [LARGE SCALE GENOMIC DNA]</scope>
    <source>
        <strain evidence="2 3">DSM 21461</strain>
    </source>
</reference>